<proteinExistence type="predicted"/>
<evidence type="ECO:0000313" key="3">
    <source>
        <dbReference type="EMBL" id="OTF70495.1"/>
    </source>
</evidence>
<reference evidence="3 4" key="1">
    <citation type="submission" date="2017-03" db="EMBL/GenBank/DDBJ databases">
        <title>Genome Survey of Euroglyphus maynei.</title>
        <authorList>
            <person name="Arlian L.G."/>
            <person name="Morgan M.S."/>
            <person name="Rider S.D."/>
        </authorList>
    </citation>
    <scope>NUCLEOTIDE SEQUENCE [LARGE SCALE GENOMIC DNA]</scope>
    <source>
        <strain evidence="3">Arlian Lab</strain>
        <tissue evidence="3">Whole body</tissue>
    </source>
</reference>
<accession>A0A1Y3ATJ9</accession>
<dbReference type="InterPro" id="IPR003586">
    <property type="entry name" value="Hint_dom_C"/>
</dbReference>
<comment type="caution">
    <text evidence="3">The sequence shown here is derived from an EMBL/GenBank/DDBJ whole genome shotgun (WGS) entry which is preliminary data.</text>
</comment>
<evidence type="ECO:0000259" key="2">
    <source>
        <dbReference type="SMART" id="SM00305"/>
    </source>
</evidence>
<dbReference type="InterPro" id="IPR001767">
    <property type="entry name" value="Hedgehog_Hint"/>
</dbReference>
<dbReference type="Proteomes" id="UP000194236">
    <property type="component" value="Unassembled WGS sequence"/>
</dbReference>
<dbReference type="InterPro" id="IPR050387">
    <property type="entry name" value="Hedgehog_Signaling"/>
</dbReference>
<dbReference type="GO" id="GO:0005113">
    <property type="term" value="F:patched binding"/>
    <property type="evidence" value="ECO:0007669"/>
    <property type="project" value="TreeGrafter"/>
</dbReference>
<dbReference type="GO" id="GO:0007224">
    <property type="term" value="P:smoothened signaling pathway"/>
    <property type="evidence" value="ECO:0007669"/>
    <property type="project" value="TreeGrafter"/>
</dbReference>
<dbReference type="GO" id="GO:0016540">
    <property type="term" value="P:protein autoprocessing"/>
    <property type="evidence" value="ECO:0007669"/>
    <property type="project" value="InterPro"/>
</dbReference>
<dbReference type="OrthoDB" id="5212at2759"/>
<dbReference type="InterPro" id="IPR036844">
    <property type="entry name" value="Hint_dom_sf"/>
</dbReference>
<sequence length="138" mass="15951">MNIRTGHYEYSPVMMFLDRNPDIERLYYEIETESGARITATPAHLLFISDTNNDVDNDKHEEFVSKIQINQYLLVHYYNQTSSKTRLERITGIMTKKSKGIYAPLTDTGTIVVNNIIASCYAIINNQQLSHFSFIPIR</sequence>
<dbReference type="PANTHER" id="PTHR11889">
    <property type="entry name" value="HEDGEHOG"/>
    <property type="match status" value="1"/>
</dbReference>
<dbReference type="InterPro" id="IPR001657">
    <property type="entry name" value="Hedgehog"/>
</dbReference>
<evidence type="ECO:0000313" key="4">
    <source>
        <dbReference type="Proteomes" id="UP000194236"/>
    </source>
</evidence>
<dbReference type="GO" id="GO:0010468">
    <property type="term" value="P:regulation of gene expression"/>
    <property type="evidence" value="ECO:0007669"/>
    <property type="project" value="TreeGrafter"/>
</dbReference>
<dbReference type="GO" id="GO:0005509">
    <property type="term" value="F:calcium ion binding"/>
    <property type="evidence" value="ECO:0007669"/>
    <property type="project" value="TreeGrafter"/>
</dbReference>
<keyword evidence="1" id="KW-0217">Developmental protein</keyword>
<dbReference type="AlphaFoldDB" id="A0A1Y3ATJ9"/>
<keyword evidence="4" id="KW-1185">Reference proteome</keyword>
<dbReference type="PANTHER" id="PTHR11889:SF31">
    <property type="entry name" value="PROTEIN HEDGEHOG"/>
    <property type="match status" value="1"/>
</dbReference>
<feature type="domain" description="Hint" evidence="2">
    <location>
        <begin position="82"/>
        <end position="126"/>
    </location>
</feature>
<protein>
    <submittedName>
        <fullName evidence="3">Hedgehog-like protein</fullName>
    </submittedName>
</protein>
<dbReference type="PRINTS" id="PR00632">
    <property type="entry name" value="SONICHHOG"/>
</dbReference>
<dbReference type="GO" id="GO:0007267">
    <property type="term" value="P:cell-cell signaling"/>
    <property type="evidence" value="ECO:0007669"/>
    <property type="project" value="InterPro"/>
</dbReference>
<evidence type="ECO:0000256" key="1">
    <source>
        <dbReference type="ARBA" id="ARBA00022473"/>
    </source>
</evidence>
<dbReference type="Pfam" id="PF01079">
    <property type="entry name" value="Hint"/>
    <property type="match status" value="1"/>
</dbReference>
<gene>
    <name evidence="3" type="ORF">BLA29_011116</name>
</gene>
<dbReference type="EMBL" id="MUJZ01065429">
    <property type="protein sequence ID" value="OTF70495.1"/>
    <property type="molecule type" value="Genomic_DNA"/>
</dbReference>
<dbReference type="SUPFAM" id="SSF51294">
    <property type="entry name" value="Hedgehog/intein (Hint) domain"/>
    <property type="match status" value="1"/>
</dbReference>
<dbReference type="Gene3D" id="2.170.16.10">
    <property type="entry name" value="Hedgehog/Intein (Hint) domain"/>
    <property type="match status" value="1"/>
</dbReference>
<organism evidence="3 4">
    <name type="scientific">Euroglyphus maynei</name>
    <name type="common">Mayne's house dust mite</name>
    <dbReference type="NCBI Taxonomy" id="6958"/>
    <lineage>
        <taxon>Eukaryota</taxon>
        <taxon>Metazoa</taxon>
        <taxon>Ecdysozoa</taxon>
        <taxon>Arthropoda</taxon>
        <taxon>Chelicerata</taxon>
        <taxon>Arachnida</taxon>
        <taxon>Acari</taxon>
        <taxon>Acariformes</taxon>
        <taxon>Sarcoptiformes</taxon>
        <taxon>Astigmata</taxon>
        <taxon>Psoroptidia</taxon>
        <taxon>Analgoidea</taxon>
        <taxon>Pyroglyphidae</taxon>
        <taxon>Pyroglyphinae</taxon>
        <taxon>Euroglyphus</taxon>
    </lineage>
</organism>
<name>A0A1Y3ATJ9_EURMA</name>
<dbReference type="GO" id="GO:0001708">
    <property type="term" value="P:cell fate specification"/>
    <property type="evidence" value="ECO:0007669"/>
    <property type="project" value="TreeGrafter"/>
</dbReference>
<feature type="non-terminal residue" evidence="3">
    <location>
        <position position="138"/>
    </location>
</feature>
<dbReference type="GO" id="GO:0005615">
    <property type="term" value="C:extracellular space"/>
    <property type="evidence" value="ECO:0007669"/>
    <property type="project" value="TreeGrafter"/>
</dbReference>
<dbReference type="CDD" id="cd00081">
    <property type="entry name" value="Hint"/>
    <property type="match status" value="1"/>
</dbReference>
<dbReference type="SMART" id="SM00305">
    <property type="entry name" value="HintC"/>
    <property type="match status" value="1"/>
</dbReference>